<protein>
    <recommendedName>
        <fullName evidence="5">Adenylate/guanylate cyclase domain-containing protein</fullName>
    </recommendedName>
</protein>
<sequence length="578" mass="62984">MRTRISLRNKLLIFAILIAVVPLVVAGRSMIRIAQDELKSSANGELVAVAEQLVSEINDRSERTWLAPLLLIRNALDDERLGVPEKIALLTLGIKDIPEFAALQITVEGAPVPVVVTNSLFSKRLATAGLDPLGVLRLPAEAVEAASSSGEFHVGQATHIPETDDWLATIVLPLRTRFAGASSVLSVRVDLDRTRHFLEAHPFAKTGFVTIVDAQARRVFDPGRTDLGEVSFVREAVGLLNGGTRTIAAGPYVRPDGEPMLGAYAFPRAFDWAILVEKRQRDAYIAIDRMIDSLLRWTVAGLAVAGLGALLLAFRISRPIVEIDRVAGEVAKGNFQARVQGVRSHDEIGELARRMDDMVVGLNERFHLQKFVSGGTMLAIRDSGGGIRLGGQRRRATMLFSDIRGYTAFSERVDPEVVVEMLNLYFQHQAEIIQQHGGDVDKYVGDQLLAVFQGEDMVGNALRAAIRIQEHTAELGRQHPEWGLALGIGINAGDVVMGAMGSTDRMDYTVLGDNVNLAARLCSHAGPGRILLSESVREAVETCPEFTISALPPLAVKGKRAPVPVFEAWRRETMDLPS</sequence>
<dbReference type="Pfam" id="PF00672">
    <property type="entry name" value="HAMP"/>
    <property type="match status" value="1"/>
</dbReference>
<dbReference type="SUPFAM" id="SSF55073">
    <property type="entry name" value="Nucleotide cyclase"/>
    <property type="match status" value="1"/>
</dbReference>
<evidence type="ECO:0000259" key="1">
    <source>
        <dbReference type="PROSITE" id="PS50125"/>
    </source>
</evidence>
<dbReference type="CDD" id="cd06225">
    <property type="entry name" value="HAMP"/>
    <property type="match status" value="1"/>
</dbReference>
<dbReference type="OrthoDB" id="9762462at2"/>
<gene>
    <name evidence="3" type="ORF">SAE02_34150</name>
</gene>
<dbReference type="CDD" id="cd07302">
    <property type="entry name" value="CHD"/>
    <property type="match status" value="1"/>
</dbReference>
<dbReference type="AlphaFoldDB" id="A0A512DS40"/>
<comment type="caution">
    <text evidence="3">The sequence shown here is derived from an EMBL/GenBank/DDBJ whole genome shotgun (WGS) entry which is preliminary data.</text>
</comment>
<organism evidence="3 4">
    <name type="scientific">Skermanella aerolata</name>
    <dbReference type="NCBI Taxonomy" id="393310"/>
    <lineage>
        <taxon>Bacteria</taxon>
        <taxon>Pseudomonadati</taxon>
        <taxon>Pseudomonadota</taxon>
        <taxon>Alphaproteobacteria</taxon>
        <taxon>Rhodospirillales</taxon>
        <taxon>Azospirillaceae</taxon>
        <taxon>Skermanella</taxon>
    </lineage>
</organism>
<reference evidence="3 4" key="1">
    <citation type="submission" date="2019-07" db="EMBL/GenBank/DDBJ databases">
        <title>Whole genome shotgun sequence of Skermanella aerolata NBRC 106429.</title>
        <authorList>
            <person name="Hosoyama A."/>
            <person name="Uohara A."/>
            <person name="Ohji S."/>
            <person name="Ichikawa N."/>
        </authorList>
    </citation>
    <scope>NUCLEOTIDE SEQUENCE [LARGE SCALE GENOMIC DNA]</scope>
    <source>
        <strain evidence="3 4">NBRC 106429</strain>
    </source>
</reference>
<dbReference type="InterPro" id="IPR050697">
    <property type="entry name" value="Adenylyl/Guanylyl_Cyclase_3/4"/>
</dbReference>
<dbReference type="GO" id="GO:0009190">
    <property type="term" value="P:cyclic nucleotide biosynthetic process"/>
    <property type="evidence" value="ECO:0007669"/>
    <property type="project" value="InterPro"/>
</dbReference>
<evidence type="ECO:0000313" key="3">
    <source>
        <dbReference type="EMBL" id="GEO39267.1"/>
    </source>
</evidence>
<name>A0A512DS40_9PROT</name>
<evidence type="ECO:0008006" key="5">
    <source>
        <dbReference type="Google" id="ProtNLM"/>
    </source>
</evidence>
<evidence type="ECO:0000313" key="4">
    <source>
        <dbReference type="Proteomes" id="UP000321523"/>
    </source>
</evidence>
<feature type="domain" description="HAMP" evidence="2">
    <location>
        <begin position="314"/>
        <end position="367"/>
    </location>
</feature>
<dbReference type="GO" id="GO:0035556">
    <property type="term" value="P:intracellular signal transduction"/>
    <property type="evidence" value="ECO:0007669"/>
    <property type="project" value="InterPro"/>
</dbReference>
<accession>A0A512DS40</accession>
<dbReference type="RefSeq" id="WP_052831540.1">
    <property type="nucleotide sequence ID" value="NZ_BJYZ01000015.1"/>
</dbReference>
<dbReference type="SMART" id="SM00044">
    <property type="entry name" value="CYCc"/>
    <property type="match status" value="1"/>
</dbReference>
<dbReference type="SMART" id="SM00304">
    <property type="entry name" value="HAMP"/>
    <property type="match status" value="1"/>
</dbReference>
<dbReference type="PANTHER" id="PTHR43081">
    <property type="entry name" value="ADENYLATE CYCLASE, TERMINAL-DIFFERENTIATION SPECIFIC-RELATED"/>
    <property type="match status" value="1"/>
</dbReference>
<evidence type="ECO:0000259" key="2">
    <source>
        <dbReference type="PROSITE" id="PS50885"/>
    </source>
</evidence>
<dbReference type="PANTHER" id="PTHR43081:SF1">
    <property type="entry name" value="ADENYLATE CYCLASE, TERMINAL-DIFFERENTIATION SPECIFIC"/>
    <property type="match status" value="1"/>
</dbReference>
<dbReference type="GO" id="GO:0016020">
    <property type="term" value="C:membrane"/>
    <property type="evidence" value="ECO:0007669"/>
    <property type="project" value="InterPro"/>
</dbReference>
<feature type="domain" description="Guanylate cyclase" evidence="1">
    <location>
        <begin position="397"/>
        <end position="522"/>
    </location>
</feature>
<keyword evidence="4" id="KW-1185">Reference proteome</keyword>
<proteinExistence type="predicted"/>
<dbReference type="SUPFAM" id="SSF158472">
    <property type="entry name" value="HAMP domain-like"/>
    <property type="match status" value="1"/>
</dbReference>
<dbReference type="InterPro" id="IPR029787">
    <property type="entry name" value="Nucleotide_cyclase"/>
</dbReference>
<dbReference type="InterPro" id="IPR003660">
    <property type="entry name" value="HAMP_dom"/>
</dbReference>
<dbReference type="GO" id="GO:0004016">
    <property type="term" value="F:adenylate cyclase activity"/>
    <property type="evidence" value="ECO:0007669"/>
    <property type="project" value="UniProtKB-ARBA"/>
</dbReference>
<dbReference type="PROSITE" id="PS50885">
    <property type="entry name" value="HAMP"/>
    <property type="match status" value="1"/>
</dbReference>
<dbReference type="Gene3D" id="3.30.70.1230">
    <property type="entry name" value="Nucleotide cyclase"/>
    <property type="match status" value="1"/>
</dbReference>
<dbReference type="Gene3D" id="6.10.340.10">
    <property type="match status" value="1"/>
</dbReference>
<dbReference type="EMBL" id="BJYZ01000015">
    <property type="protein sequence ID" value="GEO39267.1"/>
    <property type="molecule type" value="Genomic_DNA"/>
</dbReference>
<dbReference type="Proteomes" id="UP000321523">
    <property type="component" value="Unassembled WGS sequence"/>
</dbReference>
<dbReference type="PROSITE" id="PS50125">
    <property type="entry name" value="GUANYLATE_CYCLASE_2"/>
    <property type="match status" value="1"/>
</dbReference>
<dbReference type="Pfam" id="PF00211">
    <property type="entry name" value="Guanylate_cyc"/>
    <property type="match status" value="1"/>
</dbReference>
<dbReference type="InterPro" id="IPR001054">
    <property type="entry name" value="A/G_cyclase"/>
</dbReference>